<organism evidence="3 4">
    <name type="scientific">Mangrovivirga cuniculi</name>
    <dbReference type="NCBI Taxonomy" id="2715131"/>
    <lineage>
        <taxon>Bacteria</taxon>
        <taxon>Pseudomonadati</taxon>
        <taxon>Bacteroidota</taxon>
        <taxon>Cytophagia</taxon>
        <taxon>Cytophagales</taxon>
        <taxon>Mangrovivirgaceae</taxon>
        <taxon>Mangrovivirga</taxon>
    </lineage>
</organism>
<evidence type="ECO:0000259" key="1">
    <source>
        <dbReference type="Pfam" id="PF00534"/>
    </source>
</evidence>
<evidence type="ECO:0000259" key="2">
    <source>
        <dbReference type="Pfam" id="PF13439"/>
    </source>
</evidence>
<name>A0A4D7JJX4_9BACT</name>
<sequence>MNRKPRILRVTTVALSLKTLLKGQMKFMGENGFEVLMTSAPDDDIDSLEEYENTRHISIPMTREITPLQDLRALREMVSLIRSYKPDIIHTHTPKAGLIGMLASKISGVPVRLHTVAGMPLMEKKGILKKVLVAVEKITYKTATRVYPNSNTLAKYIIDNKFTNSNKISVIGNGSSNGIDTEHFSPSTEINTEARILKSKHELDGNLVLGFVGRIVGDKGINELVAAFEAIHRENPRTKLLLVGPFEPELDPLKTETENLIKNHPSIITTGFQKDIRPYLELMDIFVFPSYREGFPNVVMQAGCFNLPCIVSDINGCNEIIEDGINGIIVPPKNTEQLKKAIFKLINDPDLRDQMTSKIRESIVSRYDQKVVWEKILDEYHENLKSINLTYKTGSKNQFTAT</sequence>
<keyword evidence="4" id="KW-1185">Reference proteome</keyword>
<dbReference type="InterPro" id="IPR050194">
    <property type="entry name" value="Glycosyltransferase_grp1"/>
</dbReference>
<reference evidence="3 4" key="1">
    <citation type="submission" date="2018-04" db="EMBL/GenBank/DDBJ databases">
        <title>Complete genome uncultured novel isolate.</title>
        <authorList>
            <person name="Merlino G."/>
        </authorList>
    </citation>
    <scope>NUCLEOTIDE SEQUENCE [LARGE SCALE GENOMIC DNA]</scope>
    <source>
        <strain evidence="4">R1DC9</strain>
    </source>
</reference>
<dbReference type="Pfam" id="PF13439">
    <property type="entry name" value="Glyco_transf_4"/>
    <property type="match status" value="1"/>
</dbReference>
<evidence type="ECO:0000313" key="3">
    <source>
        <dbReference type="EMBL" id="QCK15901.1"/>
    </source>
</evidence>
<dbReference type="PANTHER" id="PTHR45947:SF3">
    <property type="entry name" value="SULFOQUINOVOSYL TRANSFERASE SQD2"/>
    <property type="match status" value="1"/>
</dbReference>
<accession>A0A4D7JJX4</accession>
<dbReference type="AlphaFoldDB" id="A0A4D7JJX4"/>
<dbReference type="OrthoDB" id="9790710at2"/>
<keyword evidence="3" id="KW-0808">Transferase</keyword>
<dbReference type="Pfam" id="PF00534">
    <property type="entry name" value="Glycos_transf_1"/>
    <property type="match status" value="1"/>
</dbReference>
<dbReference type="SUPFAM" id="SSF53756">
    <property type="entry name" value="UDP-Glycosyltransferase/glycogen phosphorylase"/>
    <property type="match status" value="1"/>
</dbReference>
<dbReference type="PANTHER" id="PTHR45947">
    <property type="entry name" value="SULFOQUINOVOSYL TRANSFERASE SQD2"/>
    <property type="match status" value="1"/>
</dbReference>
<feature type="domain" description="Glycosyl transferase family 1" evidence="1">
    <location>
        <begin position="199"/>
        <end position="361"/>
    </location>
</feature>
<dbReference type="Gene3D" id="3.40.50.2000">
    <property type="entry name" value="Glycogen Phosphorylase B"/>
    <property type="match status" value="2"/>
</dbReference>
<dbReference type="CDD" id="cd03808">
    <property type="entry name" value="GT4_CapM-like"/>
    <property type="match status" value="1"/>
</dbReference>
<gene>
    <name evidence="3" type="ORF">DCC35_14715</name>
</gene>
<proteinExistence type="predicted"/>
<dbReference type="EMBL" id="CP028923">
    <property type="protein sequence ID" value="QCK15901.1"/>
    <property type="molecule type" value="Genomic_DNA"/>
</dbReference>
<feature type="domain" description="Glycosyltransferase subfamily 4-like N-terminal" evidence="2">
    <location>
        <begin position="28"/>
        <end position="174"/>
    </location>
</feature>
<dbReference type="InterPro" id="IPR028098">
    <property type="entry name" value="Glyco_trans_4-like_N"/>
</dbReference>
<dbReference type="GO" id="GO:0016757">
    <property type="term" value="F:glycosyltransferase activity"/>
    <property type="evidence" value="ECO:0007669"/>
    <property type="project" value="InterPro"/>
</dbReference>
<dbReference type="RefSeq" id="WP_137091498.1">
    <property type="nucleotide sequence ID" value="NZ_CP028923.1"/>
</dbReference>
<dbReference type="Proteomes" id="UP000298616">
    <property type="component" value="Chromosome"/>
</dbReference>
<dbReference type="KEGG" id="fpf:DCC35_14715"/>
<protein>
    <submittedName>
        <fullName evidence="3">Glycosyltransferase family 1 protein</fullName>
    </submittedName>
</protein>
<evidence type="ECO:0000313" key="4">
    <source>
        <dbReference type="Proteomes" id="UP000298616"/>
    </source>
</evidence>
<dbReference type="InterPro" id="IPR001296">
    <property type="entry name" value="Glyco_trans_1"/>
</dbReference>